<dbReference type="KEGG" id="vvu:VV1_0075"/>
<accession>A0A3Q0L1B9</accession>
<evidence type="ECO:0000313" key="2">
    <source>
        <dbReference type="Proteomes" id="UP000002275"/>
    </source>
</evidence>
<reference evidence="1 2" key="3">
    <citation type="journal article" date="2011" name="Mol. Syst. Biol.">
        <title>Integrative genome-scale metabolic analysis of Vibrio vulnificus for drug targeting and discovery.</title>
        <authorList>
            <person name="Kim H.U."/>
            <person name="Kim S.Y."/>
            <person name="Jeong H."/>
            <person name="Kim T.Y."/>
            <person name="Kim J.J."/>
            <person name="Choy H.E."/>
            <person name="Yi K.Y."/>
            <person name="Rhee J.H."/>
            <person name="Lee S.Y."/>
        </authorList>
    </citation>
    <scope>NUCLEOTIDE SEQUENCE [LARGE SCALE GENOMIC DNA]</scope>
    <source>
        <strain evidence="1 2">CMCP6</strain>
    </source>
</reference>
<protein>
    <submittedName>
        <fullName evidence="1">Uncharacterized protein</fullName>
    </submittedName>
</protein>
<reference evidence="1 2" key="2">
    <citation type="journal article" date="2003" name="Infect. Immun.">
        <title>Characterization and pathogenic significance of Vibrio vulnificus antigens preferentially expressed in septicemic patients.</title>
        <authorList>
            <person name="Kim Y.R."/>
            <person name="Lee S.E."/>
            <person name="Kim C.M."/>
            <person name="Kim S.Y."/>
            <person name="Shin E.K."/>
            <person name="Shin D.H."/>
            <person name="Chung S.S."/>
            <person name="Choy H.E."/>
            <person name="Progulske-Fox A."/>
            <person name="Hillman J.D."/>
            <person name="Handfield M."/>
            <person name="Rhee J.H."/>
        </authorList>
    </citation>
    <scope>NUCLEOTIDE SEQUENCE [LARGE SCALE GENOMIC DNA]</scope>
    <source>
        <strain evidence="1 2">CMCP6</strain>
    </source>
</reference>
<dbReference type="AlphaFoldDB" id="A0A3Q0L1B9"/>
<reference evidence="2" key="1">
    <citation type="submission" date="2002-12" db="EMBL/GenBank/DDBJ databases">
        <title>Complete genome sequence of Vibrio vulnificus CMCP6.</title>
        <authorList>
            <person name="Rhee J.H."/>
            <person name="Kim S.Y."/>
            <person name="Chung S.S."/>
            <person name="Kim J.J."/>
            <person name="Moon Y.H."/>
            <person name="Jeong H."/>
            <person name="Choy H.E."/>
        </authorList>
    </citation>
    <scope>NUCLEOTIDE SEQUENCE [LARGE SCALE GENOMIC DNA]</scope>
    <source>
        <strain evidence="2">CMCP6</strain>
    </source>
</reference>
<dbReference type="RefSeq" id="WP_011078197.1">
    <property type="nucleotide sequence ID" value="NC_004459.3"/>
</dbReference>
<dbReference type="Proteomes" id="UP000002275">
    <property type="component" value="Chromosome I"/>
</dbReference>
<evidence type="ECO:0000313" key="1">
    <source>
        <dbReference type="EMBL" id="AAO08615.1"/>
    </source>
</evidence>
<proteinExistence type="predicted"/>
<name>A0A3Q0L1B9_VIBVU</name>
<dbReference type="EMBL" id="AE016795">
    <property type="protein sequence ID" value="AAO08615.1"/>
    <property type="molecule type" value="Genomic_DNA"/>
</dbReference>
<sequence length="99" mass="11474">MPNPVLATKLSAPERACLFRLEQQMVRQQGFINRHAFIDEQDAVFNQWLEAGHIKLDSKELDNLPKEQVEQQQLTHSCHLSVELWLASACLRRLYACDL</sequence>
<gene>
    <name evidence="1" type="ordered locus">VV1_0075</name>
</gene>
<organism evidence="1 2">
    <name type="scientific">Vibrio vulnificus (strain CMCP6)</name>
    <dbReference type="NCBI Taxonomy" id="216895"/>
    <lineage>
        <taxon>Bacteria</taxon>
        <taxon>Pseudomonadati</taxon>
        <taxon>Pseudomonadota</taxon>
        <taxon>Gammaproteobacteria</taxon>
        <taxon>Vibrionales</taxon>
        <taxon>Vibrionaceae</taxon>
        <taxon>Vibrio</taxon>
    </lineage>
</organism>